<dbReference type="PANTHER" id="PTHR24092:SF174">
    <property type="entry name" value="PHOSPHOLIPID-TRANSPORTING ATPASE DNF3-RELATED"/>
    <property type="match status" value="1"/>
</dbReference>
<keyword evidence="6" id="KW-0547">Nucleotide-binding</keyword>
<dbReference type="InterPro" id="IPR008250">
    <property type="entry name" value="ATPase_P-typ_transduc_dom_A_sf"/>
</dbReference>
<dbReference type="GO" id="GO:0005524">
    <property type="term" value="F:ATP binding"/>
    <property type="evidence" value="ECO:0007669"/>
    <property type="project" value="UniProtKB-KW"/>
</dbReference>
<reference evidence="16 17" key="1">
    <citation type="journal article" date="2020" name="G3 (Bethesda)">
        <title>Genetic Underpinnings of Host Manipulation by Ophiocordyceps as Revealed by Comparative Transcriptomics.</title>
        <authorList>
            <person name="Will I."/>
            <person name="Das B."/>
            <person name="Trinh T."/>
            <person name="Brachmann A."/>
            <person name="Ohm R.A."/>
            <person name="de Bekker C."/>
        </authorList>
    </citation>
    <scope>NUCLEOTIDE SEQUENCE [LARGE SCALE GENOMIC DNA]</scope>
    <source>
        <strain evidence="16 17">EC05</strain>
    </source>
</reference>
<feature type="domain" description="P-type ATPase C-terminal" evidence="15">
    <location>
        <begin position="936"/>
        <end position="1187"/>
    </location>
</feature>
<accession>A0A8H4Q8E7</accession>
<dbReference type="GO" id="GO:0005886">
    <property type="term" value="C:plasma membrane"/>
    <property type="evidence" value="ECO:0007669"/>
    <property type="project" value="TreeGrafter"/>
</dbReference>
<dbReference type="PANTHER" id="PTHR24092">
    <property type="entry name" value="PROBABLE PHOSPHOLIPID-TRANSPORTING ATPASE"/>
    <property type="match status" value="1"/>
</dbReference>
<keyword evidence="7" id="KW-0067">ATP-binding</keyword>
<feature type="transmembrane region" description="Helical" evidence="13">
    <location>
        <begin position="343"/>
        <end position="364"/>
    </location>
</feature>
<dbReference type="SUPFAM" id="SSF56784">
    <property type="entry name" value="HAD-like"/>
    <property type="match status" value="1"/>
</dbReference>
<dbReference type="InterPro" id="IPR023214">
    <property type="entry name" value="HAD_sf"/>
</dbReference>
<dbReference type="InterPro" id="IPR036412">
    <property type="entry name" value="HAD-like_sf"/>
</dbReference>
<keyword evidence="9" id="KW-1278">Translocase</keyword>
<dbReference type="InterPro" id="IPR032631">
    <property type="entry name" value="P-type_ATPase_N"/>
</dbReference>
<dbReference type="Pfam" id="PF16209">
    <property type="entry name" value="PhoLip_ATPase_N"/>
    <property type="match status" value="1"/>
</dbReference>
<comment type="catalytic activity">
    <reaction evidence="12">
        <text>ATP + H2O + phospholipidSide 1 = ADP + phosphate + phospholipidSide 2.</text>
        <dbReference type="EC" id="7.6.2.1"/>
    </reaction>
</comment>
<keyword evidence="8" id="KW-0460">Magnesium</keyword>
<evidence type="ECO:0000256" key="3">
    <source>
        <dbReference type="ARBA" id="ARBA00012189"/>
    </source>
</evidence>
<feature type="transmembrane region" description="Helical" evidence="13">
    <location>
        <begin position="1157"/>
        <end position="1177"/>
    </location>
</feature>
<dbReference type="InterPro" id="IPR001757">
    <property type="entry name" value="P_typ_ATPase"/>
</dbReference>
<sequence length="1228" mass="138081">MLDRERGLPRPVQVAPSKVESIFSTLGSEYVTLFPWPMRLRLYVRLVACHLLGLKWALPQQKGRRIPLLAGNENLLDVRTGLPYMGNRIRTNRYTLISFLPKQLWLQTTRPHVIWFWLLFIVQLKLPAMAAGIWNTLGPLLAYTCFYMLCDMWRDYRRYQLDREENGSRAFVLVRGRHGEKKTKTDWLVVKWKKIRVGDVVRLLRNEAAPADLILLHASGPDGVAYIDTMALDGETNLKSKQVPQPLAERCATVAGIRTADAVFTSEDPNSDLYRYEGMATVGGRILPLSQSNVVYRGSTLRNTDEAVGLVINSGEECKIRVSARDHIRNKVSALNVAANKKMVFQISIALVLLAVLICFNLEWRHRFACKARTLVGGSNSLKNTTLSHIFMLSELIPLSLFVAIQFIRWGQLFFMHDVEMYDPATDTPMKVNTDSILEDLGQVTHVFSDKTGTMTENSMHFRKMTVGGAACLHLPDGGAEDEEVPEIKTEVLMDYVGRHPDTAFSRRTRHLLLCMALCHTCLLETTPQRRIKFLATSPDELALVEAARDLGLVLTNRSGGGMSIRRSDDGSVEKYQVLDVIEFSSARKRMSIVVRMPDGRIHVICKGADAVMTERLALREAAEEKTKQIGQRNNQRKTIELERERRMMRTSDMDRDRERSRRRTFELSWSRRGTRERSRERRKTFELGRISSRVAEKRRRLTDADETLAADDEAVLSRCLEHVDDFSTEGLRTLMYASRVTSPVERQKRVEEVGGLLETDLDLAGATAIEDKLQKGVAETVDQLRRAGIKVWMLTGDKRETAINIGHAAGLCKPSSDVLLLDGPASVAAALRDARPGPPSAPTVAVLDGRMLSALQTAAHDDFIASQFGELICRVDSVIFCRATPPQKAALVEVVRKQQPKSLTLAMGDGANDVGMLETAHVGVGISGREGLQAARVSDYSIGQFRFLARLLLVHGRWNYMRTARFILETYWKGAFFVMMQMWFQIFCAGATTTSLFENYSLMFFSLFMSGPALIIPAVLDQDLSARTLLAKPELYRSGPSCRAFNRYLYMGWTVMGWLSSVVLFGIMWGGFRGVLIDDDGSFFAFGHAQFVVVVIYLNLKLLVLECYRITIVNLYCFIVAVSTLLIVTAATTQGSEHKLEAFHMRGSGEHVFGRLRWWATILCGLVAVVMVDLAVQVLRRVLFPSDLDEEMRIEREEFGGEKRDELGEREKGLGIGGGFGVVFGRD</sequence>
<feature type="transmembrane region" description="Helical" evidence="13">
    <location>
        <begin position="1049"/>
        <end position="1070"/>
    </location>
</feature>
<feature type="transmembrane region" description="Helical" evidence="13">
    <location>
        <begin position="972"/>
        <end position="995"/>
    </location>
</feature>
<feature type="transmembrane region" description="Helical" evidence="13">
    <location>
        <begin position="387"/>
        <end position="408"/>
    </location>
</feature>
<keyword evidence="11 13" id="KW-0472">Membrane</keyword>
<dbReference type="Gene3D" id="3.40.50.1000">
    <property type="entry name" value="HAD superfamily/HAD-like"/>
    <property type="match status" value="1"/>
</dbReference>
<evidence type="ECO:0000256" key="12">
    <source>
        <dbReference type="ARBA" id="ARBA00034036"/>
    </source>
</evidence>
<dbReference type="PROSITE" id="PS00154">
    <property type="entry name" value="ATPASE_E1_E2"/>
    <property type="match status" value="1"/>
</dbReference>
<dbReference type="InterPro" id="IPR023299">
    <property type="entry name" value="ATPase_P-typ_cyto_dom_N"/>
</dbReference>
<evidence type="ECO:0000256" key="7">
    <source>
        <dbReference type="ARBA" id="ARBA00022840"/>
    </source>
</evidence>
<comment type="caution">
    <text evidence="16">The sequence shown here is derived from an EMBL/GenBank/DDBJ whole genome shotgun (WGS) entry which is preliminary data.</text>
</comment>
<dbReference type="GO" id="GO:0005802">
    <property type="term" value="C:trans-Golgi network"/>
    <property type="evidence" value="ECO:0007669"/>
    <property type="project" value="TreeGrafter"/>
</dbReference>
<evidence type="ECO:0000256" key="2">
    <source>
        <dbReference type="ARBA" id="ARBA00008109"/>
    </source>
</evidence>
<keyword evidence="17" id="KW-1185">Reference proteome</keyword>
<evidence type="ECO:0000256" key="4">
    <source>
        <dbReference type="ARBA" id="ARBA00022692"/>
    </source>
</evidence>
<dbReference type="SUPFAM" id="SSF81665">
    <property type="entry name" value="Calcium ATPase, transmembrane domain M"/>
    <property type="match status" value="1"/>
</dbReference>
<evidence type="ECO:0000259" key="15">
    <source>
        <dbReference type="Pfam" id="PF16212"/>
    </source>
</evidence>
<keyword evidence="4 13" id="KW-0812">Transmembrane</keyword>
<keyword evidence="10 13" id="KW-1133">Transmembrane helix</keyword>
<dbReference type="GO" id="GO:0140326">
    <property type="term" value="F:ATPase-coupled intramembrane lipid transporter activity"/>
    <property type="evidence" value="ECO:0007669"/>
    <property type="project" value="UniProtKB-EC"/>
</dbReference>
<dbReference type="AlphaFoldDB" id="A0A8H4Q8E7"/>
<dbReference type="Gene3D" id="3.40.1110.10">
    <property type="entry name" value="Calcium-transporting ATPase, cytoplasmic domain N"/>
    <property type="match status" value="2"/>
</dbReference>
<evidence type="ECO:0000256" key="9">
    <source>
        <dbReference type="ARBA" id="ARBA00022967"/>
    </source>
</evidence>
<dbReference type="Proteomes" id="UP000562929">
    <property type="component" value="Unassembled WGS sequence"/>
</dbReference>
<gene>
    <name evidence="16" type="ORF">GQ602_003535</name>
</gene>
<evidence type="ECO:0000313" key="16">
    <source>
        <dbReference type="EMBL" id="KAF4589646.1"/>
    </source>
</evidence>
<dbReference type="SFLD" id="SFLDF00027">
    <property type="entry name" value="p-type_atpase"/>
    <property type="match status" value="1"/>
</dbReference>
<proteinExistence type="inferred from homology"/>
<dbReference type="Pfam" id="PF16212">
    <property type="entry name" value="PhoLip_ATPase_C"/>
    <property type="match status" value="1"/>
</dbReference>
<dbReference type="GO" id="GO:0046872">
    <property type="term" value="F:metal ion binding"/>
    <property type="evidence" value="ECO:0007669"/>
    <property type="project" value="UniProtKB-KW"/>
</dbReference>
<dbReference type="GO" id="GO:0016887">
    <property type="term" value="F:ATP hydrolysis activity"/>
    <property type="evidence" value="ECO:0007669"/>
    <property type="project" value="InterPro"/>
</dbReference>
<organism evidence="16 17">
    <name type="scientific">Ophiocordyceps camponoti-floridani</name>
    <dbReference type="NCBI Taxonomy" id="2030778"/>
    <lineage>
        <taxon>Eukaryota</taxon>
        <taxon>Fungi</taxon>
        <taxon>Dikarya</taxon>
        <taxon>Ascomycota</taxon>
        <taxon>Pezizomycotina</taxon>
        <taxon>Sordariomycetes</taxon>
        <taxon>Hypocreomycetidae</taxon>
        <taxon>Hypocreales</taxon>
        <taxon>Ophiocordycipitaceae</taxon>
        <taxon>Ophiocordyceps</taxon>
    </lineage>
</organism>
<dbReference type="Pfam" id="PF13246">
    <property type="entry name" value="Cation_ATPase"/>
    <property type="match status" value="1"/>
</dbReference>
<dbReference type="EMBL" id="JAACLJ010000003">
    <property type="protein sequence ID" value="KAF4589646.1"/>
    <property type="molecule type" value="Genomic_DNA"/>
</dbReference>
<dbReference type="SFLD" id="SFLDS00003">
    <property type="entry name" value="Haloacid_Dehalogenase"/>
    <property type="match status" value="1"/>
</dbReference>
<dbReference type="PRINTS" id="PR00119">
    <property type="entry name" value="CATATPASE"/>
</dbReference>
<feature type="transmembrane region" description="Helical" evidence="13">
    <location>
        <begin position="1113"/>
        <end position="1137"/>
    </location>
</feature>
<evidence type="ECO:0000256" key="13">
    <source>
        <dbReference type="SAM" id="Phobius"/>
    </source>
</evidence>
<evidence type="ECO:0000256" key="1">
    <source>
        <dbReference type="ARBA" id="ARBA00004141"/>
    </source>
</evidence>
<dbReference type="InterPro" id="IPR018303">
    <property type="entry name" value="ATPase_P-typ_P_site"/>
</dbReference>
<dbReference type="Pfam" id="PF00702">
    <property type="entry name" value="Hydrolase"/>
    <property type="match status" value="1"/>
</dbReference>
<dbReference type="SFLD" id="SFLDG00002">
    <property type="entry name" value="C1.7:_P-type_atpase_like"/>
    <property type="match status" value="1"/>
</dbReference>
<name>A0A8H4Q8E7_9HYPO</name>
<dbReference type="GO" id="GO:0032456">
    <property type="term" value="P:endocytic recycling"/>
    <property type="evidence" value="ECO:0007669"/>
    <property type="project" value="TreeGrafter"/>
</dbReference>
<keyword evidence="5" id="KW-0479">Metal-binding</keyword>
<dbReference type="FunFam" id="3.40.50.1000:FF:000014">
    <property type="entry name" value="Phospholipid-transporting ATPase"/>
    <property type="match status" value="1"/>
</dbReference>
<evidence type="ECO:0000256" key="10">
    <source>
        <dbReference type="ARBA" id="ARBA00022989"/>
    </source>
</evidence>
<dbReference type="SUPFAM" id="SSF81653">
    <property type="entry name" value="Calcium ATPase, transduction domain A"/>
    <property type="match status" value="1"/>
</dbReference>
<feature type="transmembrane region" description="Helical" evidence="13">
    <location>
        <begin position="1082"/>
        <end position="1101"/>
    </location>
</feature>
<evidence type="ECO:0000256" key="5">
    <source>
        <dbReference type="ARBA" id="ARBA00022723"/>
    </source>
</evidence>
<dbReference type="OrthoDB" id="377733at2759"/>
<dbReference type="SUPFAM" id="SSF81660">
    <property type="entry name" value="Metal cation-transporting ATPase, ATP-binding domain N"/>
    <property type="match status" value="1"/>
</dbReference>
<evidence type="ECO:0000256" key="6">
    <source>
        <dbReference type="ARBA" id="ARBA00022741"/>
    </source>
</evidence>
<protein>
    <recommendedName>
        <fullName evidence="3">P-type phospholipid transporter</fullName>
        <ecNumber evidence="3">7.6.2.1</ecNumber>
    </recommendedName>
</protein>
<dbReference type="InterPro" id="IPR032630">
    <property type="entry name" value="P_typ_ATPase_c"/>
</dbReference>
<dbReference type="InterPro" id="IPR044492">
    <property type="entry name" value="P_typ_ATPase_HD_dom"/>
</dbReference>
<feature type="domain" description="P-type ATPase N-terminal" evidence="14">
    <location>
        <begin position="83"/>
        <end position="124"/>
    </location>
</feature>
<dbReference type="GO" id="GO:0006892">
    <property type="term" value="P:post-Golgi vesicle-mediated transport"/>
    <property type="evidence" value="ECO:0007669"/>
    <property type="project" value="TreeGrafter"/>
</dbReference>
<dbReference type="EC" id="7.6.2.1" evidence="3"/>
<comment type="similarity">
    <text evidence="2">Belongs to the cation transport ATPase (P-type) (TC 3.A.3) family. Type IV subfamily.</text>
</comment>
<dbReference type="GO" id="GO:0045332">
    <property type="term" value="P:phospholipid translocation"/>
    <property type="evidence" value="ECO:0007669"/>
    <property type="project" value="TreeGrafter"/>
</dbReference>
<evidence type="ECO:0000256" key="11">
    <source>
        <dbReference type="ARBA" id="ARBA00023136"/>
    </source>
</evidence>
<evidence type="ECO:0000313" key="17">
    <source>
        <dbReference type="Proteomes" id="UP000562929"/>
    </source>
</evidence>
<dbReference type="Gene3D" id="2.70.150.10">
    <property type="entry name" value="Calcium-transporting ATPase, cytoplasmic transduction domain A"/>
    <property type="match status" value="1"/>
</dbReference>
<dbReference type="InterPro" id="IPR023298">
    <property type="entry name" value="ATPase_P-typ_TM_dom_sf"/>
</dbReference>
<comment type="subcellular location">
    <subcellularLocation>
        <location evidence="1">Membrane</location>
        <topology evidence="1">Multi-pass membrane protein</topology>
    </subcellularLocation>
</comment>
<evidence type="ECO:0000259" key="14">
    <source>
        <dbReference type="Pfam" id="PF16209"/>
    </source>
</evidence>
<evidence type="ECO:0000256" key="8">
    <source>
        <dbReference type="ARBA" id="ARBA00022842"/>
    </source>
</evidence>
<dbReference type="NCBIfam" id="TIGR01494">
    <property type="entry name" value="ATPase_P-type"/>
    <property type="match status" value="1"/>
</dbReference>